<dbReference type="InterPro" id="IPR027396">
    <property type="entry name" value="DsrEFH-like"/>
</dbReference>
<feature type="signal peptide" evidence="1">
    <location>
        <begin position="1"/>
        <end position="18"/>
    </location>
</feature>
<dbReference type="Pfam" id="PF02635">
    <property type="entry name" value="DsrE"/>
    <property type="match status" value="1"/>
</dbReference>
<gene>
    <name evidence="2" type="ORF">FJR03_09980</name>
</gene>
<evidence type="ECO:0000256" key="1">
    <source>
        <dbReference type="SAM" id="SignalP"/>
    </source>
</evidence>
<dbReference type="PANTHER" id="PTHR37691">
    <property type="entry name" value="BLR3518 PROTEIN"/>
    <property type="match status" value="1"/>
</dbReference>
<protein>
    <submittedName>
        <fullName evidence="2">DsrE family protein</fullName>
    </submittedName>
</protein>
<dbReference type="RefSeq" id="WP_193113365.1">
    <property type="nucleotide sequence ID" value="NZ_CP041165.1"/>
</dbReference>
<dbReference type="InterPro" id="IPR003787">
    <property type="entry name" value="Sulphur_relay_DsrE/F-like"/>
</dbReference>
<feature type="chain" id="PRO_5032379788" evidence="1">
    <location>
        <begin position="19"/>
        <end position="155"/>
    </location>
</feature>
<keyword evidence="3" id="KW-1185">Reference proteome</keyword>
<accession>A0A7M1AX90</accession>
<organism evidence="2 3">
    <name type="scientific">Sulfurimonas marina</name>
    <dbReference type="NCBI Taxonomy" id="2590551"/>
    <lineage>
        <taxon>Bacteria</taxon>
        <taxon>Pseudomonadati</taxon>
        <taxon>Campylobacterota</taxon>
        <taxon>Epsilonproteobacteria</taxon>
        <taxon>Campylobacterales</taxon>
        <taxon>Sulfurimonadaceae</taxon>
        <taxon>Sulfurimonas</taxon>
    </lineage>
</organism>
<keyword evidence="1" id="KW-0732">Signal</keyword>
<dbReference type="KEGG" id="smax:FJR03_09980"/>
<dbReference type="AlphaFoldDB" id="A0A7M1AX90"/>
<dbReference type="SUPFAM" id="SSF75169">
    <property type="entry name" value="DsrEFH-like"/>
    <property type="match status" value="1"/>
</dbReference>
<dbReference type="Proteomes" id="UP000593910">
    <property type="component" value="Chromosome"/>
</dbReference>
<dbReference type="Gene3D" id="3.40.1260.10">
    <property type="entry name" value="DsrEFH-like"/>
    <property type="match status" value="1"/>
</dbReference>
<dbReference type="PANTHER" id="PTHR37691:SF1">
    <property type="entry name" value="BLR3518 PROTEIN"/>
    <property type="match status" value="1"/>
</dbReference>
<reference evidence="2 3" key="1">
    <citation type="submission" date="2019-06" db="EMBL/GenBank/DDBJ databases">
        <title>Sulfurimonas gotlandica sp. nov., a chemoautotrophic and psychrotolerant epsilonproteobacterium isolated from a pelagic redoxcline, and an emended description of the genus Sulfurimonas.</title>
        <authorList>
            <person name="Wang S."/>
            <person name="Jiang L."/>
            <person name="Shao Z."/>
        </authorList>
    </citation>
    <scope>NUCLEOTIDE SEQUENCE [LARGE SCALE GENOMIC DNA]</scope>
    <source>
        <strain evidence="2 3">B2</strain>
    </source>
</reference>
<sequence length="155" mass="17803">MKKIIVLLFAFVSFLSAASDTKKVVIDFTSGDLQVFEKKILSGIPHHKLYFENRFEELEVAIVIHGDAYKLFVKNLQNTSYKKEEALVAKQPEYEKRLTSLVDTYNVEIYMCDVGRKNNKIAQEDLYKFVKIVPNSTIGLIDKQNEGYAYIPVAK</sequence>
<evidence type="ECO:0000313" key="3">
    <source>
        <dbReference type="Proteomes" id="UP000593910"/>
    </source>
</evidence>
<proteinExistence type="predicted"/>
<evidence type="ECO:0000313" key="2">
    <source>
        <dbReference type="EMBL" id="QOP42044.1"/>
    </source>
</evidence>
<name>A0A7M1AX90_9BACT</name>
<dbReference type="EMBL" id="CP041165">
    <property type="protein sequence ID" value="QOP42044.1"/>
    <property type="molecule type" value="Genomic_DNA"/>
</dbReference>